<dbReference type="InParanoid" id="A0A5R8QJE4"/>
<comment type="caution">
    <text evidence="1">The sequence shown here is derived from an EMBL/GenBank/DDBJ whole genome shotgun (WGS) entry which is preliminary data.</text>
</comment>
<evidence type="ECO:0000313" key="1">
    <source>
        <dbReference type="EMBL" id="TLG77377.1"/>
    </source>
</evidence>
<proteinExistence type="predicted"/>
<name>A0A5R8QJE4_9FIRM</name>
<evidence type="ECO:0000313" key="2">
    <source>
        <dbReference type="Proteomes" id="UP000306912"/>
    </source>
</evidence>
<dbReference type="AlphaFoldDB" id="A0A5R8QJE4"/>
<keyword evidence="1" id="KW-0238">DNA-binding</keyword>
<gene>
    <name evidence="1" type="ORF">FEZ08_01790</name>
</gene>
<keyword evidence="2" id="KW-1185">Reference proteome</keyword>
<dbReference type="InterPro" id="IPR009351">
    <property type="entry name" value="AlkZ-like"/>
</dbReference>
<dbReference type="EMBL" id="VBWP01000001">
    <property type="protein sequence ID" value="TLG77377.1"/>
    <property type="molecule type" value="Genomic_DNA"/>
</dbReference>
<sequence>MDKEEIRTRRLLNQKILSSDLKTPQAVVAHMGAMQAQEYAMAKWAVGLRAPGLKDSDIEAAFNSGEILRTHILRPTWHFVAPADIRWLIALSAPRVQQQNAGYYRKVGVDEHLFAKANAVLEAKLSGGVQMTRTQLAEEFAAAGIEAKGMALAYLLMNAELCGLICSGARVGKQFTYAWLDDVVPTTAPLAHEEALAMLSERYFASRGPATVHDFANWSGLTLSDARLGARLLDASFAVVTFDGKDYIFRDNGMSLEGLKATTFLMPDYDEYGMSYKDRSALSAGSELVASQSDYSHWLVAEGMIAGTWEKQVKGKHTAAIVKPLVTIASEEVVDAAVQRYCDFWE</sequence>
<accession>A0A5R8QJE4</accession>
<dbReference type="OrthoDB" id="2210247at2"/>
<dbReference type="PANTHER" id="PTHR38479:SF2">
    <property type="entry name" value="WINGED HELIX DNA-BINDING DOMAIN-CONTAINING PROTEIN"/>
    <property type="match status" value="1"/>
</dbReference>
<dbReference type="RefSeq" id="WP_138189985.1">
    <property type="nucleotide sequence ID" value="NZ_VBWP01000001.1"/>
</dbReference>
<dbReference type="Proteomes" id="UP000306912">
    <property type="component" value="Unassembled WGS sequence"/>
</dbReference>
<dbReference type="Pfam" id="PF06224">
    <property type="entry name" value="AlkZ-like"/>
    <property type="match status" value="1"/>
</dbReference>
<dbReference type="GO" id="GO:0003677">
    <property type="term" value="F:DNA binding"/>
    <property type="evidence" value="ECO:0007669"/>
    <property type="project" value="UniProtKB-KW"/>
</dbReference>
<organism evidence="1 2">
    <name type="scientific">Culicoidibacter larvae</name>
    <dbReference type="NCBI Taxonomy" id="2579976"/>
    <lineage>
        <taxon>Bacteria</taxon>
        <taxon>Bacillati</taxon>
        <taxon>Bacillota</taxon>
        <taxon>Culicoidibacteria</taxon>
        <taxon>Culicoidibacterales</taxon>
        <taxon>Culicoidibacteraceae</taxon>
        <taxon>Culicoidibacter</taxon>
    </lineage>
</organism>
<reference evidence="1 2" key="1">
    <citation type="submission" date="2019-05" db="EMBL/GenBank/DDBJ databases">
        <title>Culicoidintestinum kansasii gen. nov., sp. nov. from the gastrointestinal tract of the biting midge, Culicoides sonorensis.</title>
        <authorList>
            <person name="Neupane S."/>
            <person name="Ghosh A."/>
            <person name="Gunther S."/>
            <person name="Martin K."/>
            <person name="Zurek L."/>
        </authorList>
    </citation>
    <scope>NUCLEOTIDE SEQUENCE [LARGE SCALE GENOMIC DNA]</scope>
    <source>
        <strain evidence="1 2">CS-1</strain>
    </source>
</reference>
<dbReference type="PANTHER" id="PTHR38479">
    <property type="entry name" value="LMO0824 PROTEIN"/>
    <property type="match status" value="1"/>
</dbReference>
<protein>
    <submittedName>
        <fullName evidence="1">Winged helix DNA-binding domain-containing protein</fullName>
    </submittedName>
</protein>